<evidence type="ECO:0000256" key="10">
    <source>
        <dbReference type="SAM" id="Phobius"/>
    </source>
</evidence>
<evidence type="ECO:0000256" key="3">
    <source>
        <dbReference type="ARBA" id="ARBA00022448"/>
    </source>
</evidence>
<dbReference type="PROSITE" id="PS00216">
    <property type="entry name" value="SUGAR_TRANSPORT_1"/>
    <property type="match status" value="1"/>
</dbReference>
<feature type="transmembrane region" description="Helical" evidence="10">
    <location>
        <begin position="451"/>
        <end position="475"/>
    </location>
</feature>
<name>A0A9E7G2A4_9LILI</name>
<dbReference type="PANTHER" id="PTHR23500">
    <property type="entry name" value="SOLUTE CARRIER FAMILY 2, FACILITATED GLUCOSE TRANSPORTER"/>
    <property type="match status" value="1"/>
</dbReference>
<dbReference type="GO" id="GO:0015145">
    <property type="term" value="F:monosaccharide transmembrane transporter activity"/>
    <property type="evidence" value="ECO:0007669"/>
    <property type="project" value="InterPro"/>
</dbReference>
<evidence type="ECO:0000256" key="1">
    <source>
        <dbReference type="ARBA" id="ARBA00004141"/>
    </source>
</evidence>
<dbReference type="InterPro" id="IPR044778">
    <property type="entry name" value="MFS_STP/MST-like_plant"/>
</dbReference>
<keyword evidence="5 10" id="KW-0812">Transmembrane</keyword>
<dbReference type="InterPro" id="IPR005829">
    <property type="entry name" value="Sugar_transporter_CS"/>
</dbReference>
<feature type="transmembrane region" description="Helical" evidence="10">
    <location>
        <begin position="418"/>
        <end position="439"/>
    </location>
</feature>
<evidence type="ECO:0000259" key="11">
    <source>
        <dbReference type="PROSITE" id="PS50850"/>
    </source>
</evidence>
<keyword evidence="3 9" id="KW-0813">Transport</keyword>
<feature type="transmembrane region" description="Helical" evidence="10">
    <location>
        <begin position="121"/>
        <end position="140"/>
    </location>
</feature>
<feature type="transmembrane region" description="Helical" evidence="10">
    <location>
        <begin position="146"/>
        <end position="166"/>
    </location>
</feature>
<keyword evidence="7 10" id="KW-1133">Transmembrane helix</keyword>
<dbReference type="GO" id="GO:0015293">
    <property type="term" value="F:symporter activity"/>
    <property type="evidence" value="ECO:0007669"/>
    <property type="project" value="UniProtKB-KW"/>
</dbReference>
<proteinExistence type="inferred from homology"/>
<dbReference type="Gene3D" id="1.20.1250.20">
    <property type="entry name" value="MFS general substrate transporter like domains"/>
    <property type="match status" value="1"/>
</dbReference>
<feature type="transmembrane region" description="Helical" evidence="10">
    <location>
        <begin position="292"/>
        <end position="316"/>
    </location>
</feature>
<keyword evidence="4 12" id="KW-0762">Sugar transport</keyword>
<evidence type="ECO:0000256" key="5">
    <source>
        <dbReference type="ARBA" id="ARBA00022692"/>
    </source>
</evidence>
<dbReference type="PRINTS" id="PR00171">
    <property type="entry name" value="SUGRTRNSPORT"/>
</dbReference>
<dbReference type="FunFam" id="1.20.1250.20:FF:000002">
    <property type="entry name" value="Sugar transport protein 13"/>
    <property type="match status" value="1"/>
</dbReference>
<comment type="similarity">
    <text evidence="2 9">Belongs to the major facilitator superfamily. Sugar transporter (TC 2.A.1.1) family.</text>
</comment>
<evidence type="ECO:0000313" key="12">
    <source>
        <dbReference type="EMBL" id="URE04239.1"/>
    </source>
</evidence>
<dbReference type="Pfam" id="PF00083">
    <property type="entry name" value="Sugar_tr"/>
    <property type="match status" value="1"/>
</dbReference>
<feature type="transmembrane region" description="Helical" evidence="10">
    <location>
        <begin position="178"/>
        <end position="199"/>
    </location>
</feature>
<keyword evidence="13" id="KW-1185">Reference proteome</keyword>
<dbReference type="GO" id="GO:0016020">
    <property type="term" value="C:membrane"/>
    <property type="evidence" value="ECO:0007669"/>
    <property type="project" value="UniProtKB-SubCell"/>
</dbReference>
<dbReference type="PROSITE" id="PS50850">
    <property type="entry name" value="MFS"/>
    <property type="match status" value="1"/>
</dbReference>
<feature type="transmembrane region" description="Helical" evidence="10">
    <location>
        <begin position="205"/>
        <end position="230"/>
    </location>
</feature>
<gene>
    <name evidence="12" type="ORF">MUK42_22699</name>
</gene>
<protein>
    <submittedName>
        <fullName evidence="12">Sugar transporter</fullName>
    </submittedName>
</protein>
<dbReference type="PANTHER" id="PTHR23500:SF574">
    <property type="entry name" value="SUGAR TRANSPORT PROTEIN 1"/>
    <property type="match status" value="1"/>
</dbReference>
<evidence type="ECO:0000313" key="13">
    <source>
        <dbReference type="Proteomes" id="UP001055439"/>
    </source>
</evidence>
<evidence type="ECO:0000256" key="9">
    <source>
        <dbReference type="RuleBase" id="RU003346"/>
    </source>
</evidence>
<dbReference type="InterPro" id="IPR045262">
    <property type="entry name" value="STP/PLT_plant"/>
</dbReference>
<comment type="subcellular location">
    <subcellularLocation>
        <location evidence="1">Membrane</location>
        <topology evidence="1">Multi-pass membrane protein</topology>
    </subcellularLocation>
</comment>
<sequence length="552" mass="60088">MAGGAILRTGNGGKDYPGKMTLFIFLACLVASSGGLIFGYDIGISGDPPLFSDHLSLSSSLAAAVKFFPSVYRQEKEDASTNQYCRFDSQLLTAFTSSLYLAALIASFFASTVTRAFGRKWSMFGGGITFLVGAAINGAAESVLLLLLGRILLGVGFASQSVPLYLSEMAPANLRGMLNIGFQLMITIGILAANLINYATSKIKGGWGCCISLALAAVPAAIITLGSLLLPDTPNSLVERGHGERARLMLRRIRGTADIHDEYEDIVAACEESRAIEHPWSTILRRRYRPQLTMAVLIPFFQQVTGINVIMFYAPVLFKTVGFGDDSSLMSAVVSGLVNMLSTFVSIATVDRVGRRKLFLQGGVQMFISQVLDHRRATANTAILFPLRSSVMKQAILGTMIAIKFGTSGTATSLSKSYANGMLLFICTYTAYTAAFAWSRVEIFPLEIRPAGQAITVSVNMLFTFVVAQAFLAALCHLKFGLFYLFAAWVAVMTVFVAFFLPETKNVPIEEMILVWQRHWFWGKFIADEDVIDDVDGSIEMGKNNRSYAGRV</sequence>
<accession>A0A9E7G2A4</accession>
<feature type="transmembrane region" description="Helical" evidence="10">
    <location>
        <begin position="91"/>
        <end position="109"/>
    </location>
</feature>
<reference evidence="12" key="1">
    <citation type="submission" date="2022-05" db="EMBL/GenBank/DDBJ databases">
        <title>The Musa troglodytarum L. genome provides insights into the mechanism of non-climacteric behaviour and enrichment of carotenoids.</title>
        <authorList>
            <person name="Wang J."/>
        </authorList>
    </citation>
    <scope>NUCLEOTIDE SEQUENCE</scope>
    <source>
        <tissue evidence="12">Leaf</tissue>
    </source>
</reference>
<evidence type="ECO:0000256" key="6">
    <source>
        <dbReference type="ARBA" id="ARBA00022847"/>
    </source>
</evidence>
<dbReference type="NCBIfam" id="TIGR00879">
    <property type="entry name" value="SP"/>
    <property type="match status" value="1"/>
</dbReference>
<dbReference type="EMBL" id="CP097507">
    <property type="protein sequence ID" value="URE04239.1"/>
    <property type="molecule type" value="Genomic_DNA"/>
</dbReference>
<organism evidence="12 13">
    <name type="scientific">Musa troglodytarum</name>
    <name type="common">fe'i banana</name>
    <dbReference type="NCBI Taxonomy" id="320322"/>
    <lineage>
        <taxon>Eukaryota</taxon>
        <taxon>Viridiplantae</taxon>
        <taxon>Streptophyta</taxon>
        <taxon>Embryophyta</taxon>
        <taxon>Tracheophyta</taxon>
        <taxon>Spermatophyta</taxon>
        <taxon>Magnoliopsida</taxon>
        <taxon>Liliopsida</taxon>
        <taxon>Zingiberales</taxon>
        <taxon>Musaceae</taxon>
        <taxon>Musa</taxon>
    </lineage>
</organism>
<evidence type="ECO:0000256" key="8">
    <source>
        <dbReference type="ARBA" id="ARBA00023136"/>
    </source>
</evidence>
<evidence type="ECO:0000256" key="4">
    <source>
        <dbReference type="ARBA" id="ARBA00022597"/>
    </source>
</evidence>
<dbReference type="InterPro" id="IPR005828">
    <property type="entry name" value="MFS_sugar_transport-like"/>
</dbReference>
<dbReference type="SUPFAM" id="SSF103473">
    <property type="entry name" value="MFS general substrate transporter"/>
    <property type="match status" value="1"/>
</dbReference>
<dbReference type="AlphaFoldDB" id="A0A9E7G2A4"/>
<dbReference type="OrthoDB" id="5296287at2759"/>
<dbReference type="CDD" id="cd17361">
    <property type="entry name" value="MFS_STP"/>
    <property type="match status" value="1"/>
</dbReference>
<evidence type="ECO:0000256" key="2">
    <source>
        <dbReference type="ARBA" id="ARBA00010992"/>
    </source>
</evidence>
<dbReference type="InterPro" id="IPR020846">
    <property type="entry name" value="MFS_dom"/>
</dbReference>
<dbReference type="Proteomes" id="UP001055439">
    <property type="component" value="Chromosome 5"/>
</dbReference>
<keyword evidence="8 10" id="KW-0472">Membrane</keyword>
<feature type="domain" description="Major facilitator superfamily (MFS) profile" evidence="11">
    <location>
        <begin position="27"/>
        <end position="505"/>
    </location>
</feature>
<feature type="transmembrane region" description="Helical" evidence="10">
    <location>
        <begin position="328"/>
        <end position="350"/>
    </location>
</feature>
<keyword evidence="6" id="KW-0769">Symport</keyword>
<dbReference type="InterPro" id="IPR003663">
    <property type="entry name" value="Sugar/inositol_transpt"/>
</dbReference>
<feature type="transmembrane region" description="Helical" evidence="10">
    <location>
        <begin position="21"/>
        <end position="40"/>
    </location>
</feature>
<dbReference type="InterPro" id="IPR036259">
    <property type="entry name" value="MFS_trans_sf"/>
</dbReference>
<evidence type="ECO:0000256" key="7">
    <source>
        <dbReference type="ARBA" id="ARBA00022989"/>
    </source>
</evidence>
<feature type="transmembrane region" description="Helical" evidence="10">
    <location>
        <begin position="482"/>
        <end position="501"/>
    </location>
</feature>